<keyword evidence="3 15" id="KW-0547">Nucleotide-binding</keyword>
<dbReference type="InterPro" id="IPR038726">
    <property type="entry name" value="PDDEXK_AddAB-type"/>
</dbReference>
<dbReference type="STRING" id="995034.SAMN05216219_0760"/>
<dbReference type="Proteomes" id="UP000198867">
    <property type="component" value="Unassembled WGS sequence"/>
</dbReference>
<feature type="domain" description="UvrD-like helicase ATP-binding" evidence="16">
    <location>
        <begin position="28"/>
        <end position="322"/>
    </location>
</feature>
<keyword evidence="11" id="KW-0413">Isomerase</keyword>
<keyword evidence="6 15" id="KW-0347">Helicase</keyword>
<dbReference type="InterPro" id="IPR014017">
    <property type="entry name" value="DNA_helicase_UvrD-like_C"/>
</dbReference>
<dbReference type="Pfam" id="PF00580">
    <property type="entry name" value="UvrD-helicase"/>
    <property type="match status" value="1"/>
</dbReference>
<evidence type="ECO:0000256" key="13">
    <source>
        <dbReference type="ARBA" id="ARBA00034808"/>
    </source>
</evidence>
<evidence type="ECO:0000256" key="10">
    <source>
        <dbReference type="ARBA" id="ARBA00023204"/>
    </source>
</evidence>
<evidence type="ECO:0000256" key="2">
    <source>
        <dbReference type="ARBA" id="ARBA00022722"/>
    </source>
</evidence>
<dbReference type="GO" id="GO:0043138">
    <property type="term" value="F:3'-5' DNA helicase activity"/>
    <property type="evidence" value="ECO:0007669"/>
    <property type="project" value="UniProtKB-EC"/>
</dbReference>
<dbReference type="Gene3D" id="3.40.50.300">
    <property type="entry name" value="P-loop containing nucleotide triphosphate hydrolases"/>
    <property type="match status" value="2"/>
</dbReference>
<evidence type="ECO:0000259" key="17">
    <source>
        <dbReference type="PROSITE" id="PS51217"/>
    </source>
</evidence>
<keyword evidence="2" id="KW-0540">Nuclease</keyword>
<keyword evidence="4" id="KW-0227">DNA damage</keyword>
<evidence type="ECO:0000256" key="7">
    <source>
        <dbReference type="ARBA" id="ARBA00022839"/>
    </source>
</evidence>
<protein>
    <recommendedName>
        <fullName evidence="13">DNA 3'-5' helicase</fullName>
        <ecNumber evidence="13">5.6.2.4</ecNumber>
    </recommendedName>
</protein>
<dbReference type="GO" id="GO:0005524">
    <property type="term" value="F:ATP binding"/>
    <property type="evidence" value="ECO:0007669"/>
    <property type="project" value="UniProtKB-UniRule"/>
</dbReference>
<evidence type="ECO:0000256" key="6">
    <source>
        <dbReference type="ARBA" id="ARBA00022806"/>
    </source>
</evidence>
<dbReference type="InterPro" id="IPR014016">
    <property type="entry name" value="UvrD-like_ATP-bd"/>
</dbReference>
<feature type="domain" description="UvrD-like helicase C-terminal" evidence="17">
    <location>
        <begin position="332"/>
        <end position="630"/>
    </location>
</feature>
<accession>A0A1I4ZEN6</accession>
<keyword evidence="8 15" id="KW-0067">ATP-binding</keyword>
<dbReference type="Gene3D" id="1.10.486.10">
    <property type="entry name" value="PCRA, domain 4"/>
    <property type="match status" value="1"/>
</dbReference>
<evidence type="ECO:0000256" key="14">
    <source>
        <dbReference type="ARBA" id="ARBA00048988"/>
    </source>
</evidence>
<evidence type="ECO:0000259" key="16">
    <source>
        <dbReference type="PROSITE" id="PS51198"/>
    </source>
</evidence>
<dbReference type="EC" id="5.6.2.4" evidence="13"/>
<dbReference type="SUPFAM" id="SSF52540">
    <property type="entry name" value="P-loop containing nucleoside triphosphate hydrolases"/>
    <property type="match status" value="1"/>
</dbReference>
<evidence type="ECO:0000256" key="9">
    <source>
        <dbReference type="ARBA" id="ARBA00023125"/>
    </source>
</evidence>
<dbReference type="Gene3D" id="3.90.320.10">
    <property type="match status" value="1"/>
</dbReference>
<reference evidence="19" key="1">
    <citation type="submission" date="2016-10" db="EMBL/GenBank/DDBJ databases">
        <authorList>
            <person name="Varghese N."/>
            <person name="Submissions S."/>
        </authorList>
    </citation>
    <scope>NUCLEOTIDE SEQUENCE [LARGE SCALE GENOMIC DNA]</scope>
    <source>
        <strain evidence="19">CGMCC 1.11101</strain>
    </source>
</reference>
<dbReference type="GO" id="GO:0000725">
    <property type="term" value="P:recombinational repair"/>
    <property type="evidence" value="ECO:0007669"/>
    <property type="project" value="TreeGrafter"/>
</dbReference>
<keyword evidence="10" id="KW-0234">DNA repair</keyword>
<comment type="similarity">
    <text evidence="1">Belongs to the helicase family. UvrD subfamily.</text>
</comment>
<evidence type="ECO:0000256" key="8">
    <source>
        <dbReference type="ARBA" id="ARBA00022840"/>
    </source>
</evidence>
<comment type="catalytic activity">
    <reaction evidence="14">
        <text>ATP + H2O = ADP + phosphate + H(+)</text>
        <dbReference type="Rhea" id="RHEA:13065"/>
        <dbReference type="ChEBI" id="CHEBI:15377"/>
        <dbReference type="ChEBI" id="CHEBI:15378"/>
        <dbReference type="ChEBI" id="CHEBI:30616"/>
        <dbReference type="ChEBI" id="CHEBI:43474"/>
        <dbReference type="ChEBI" id="CHEBI:456216"/>
        <dbReference type="EC" id="5.6.2.4"/>
    </reaction>
</comment>
<evidence type="ECO:0000256" key="5">
    <source>
        <dbReference type="ARBA" id="ARBA00022801"/>
    </source>
</evidence>
<dbReference type="PROSITE" id="PS51217">
    <property type="entry name" value="UVRD_HELICASE_CTER"/>
    <property type="match status" value="1"/>
</dbReference>
<dbReference type="InterPro" id="IPR011335">
    <property type="entry name" value="Restrct_endonuc-II-like"/>
</dbReference>
<dbReference type="Gene3D" id="1.10.10.160">
    <property type="match status" value="1"/>
</dbReference>
<dbReference type="PROSITE" id="PS51198">
    <property type="entry name" value="UVRD_HELICASE_ATP_BIND"/>
    <property type="match status" value="1"/>
</dbReference>
<dbReference type="GO" id="GO:0033202">
    <property type="term" value="C:DNA helicase complex"/>
    <property type="evidence" value="ECO:0007669"/>
    <property type="project" value="TreeGrafter"/>
</dbReference>
<keyword evidence="19" id="KW-1185">Reference proteome</keyword>
<dbReference type="InterPro" id="IPR011604">
    <property type="entry name" value="PDDEXK-like_dom_sf"/>
</dbReference>
<comment type="catalytic activity">
    <reaction evidence="12">
        <text>Couples ATP hydrolysis with the unwinding of duplex DNA by translocating in the 3'-5' direction.</text>
        <dbReference type="EC" id="5.6.2.4"/>
    </reaction>
</comment>
<sequence length="1057" mass="111878">MVAGNFAVVAIRGFNSSTRRSATSALLVPDASQQAVLDLADGTSAAVAGAPGTGKTSTVAELVADRILARGYDPAELLVLAPNRRAAAALRDQLALRVGVPTTGPLARTLSSVAFQIVGARASLEGREPPRLLTGAEQDTVIAELLAYHEADGTGPDWPEPLVADVRRLKGFRTELRELMMRTVEAGLRPESLAKLGRERGRPEWVAAARFLAEYERVVDSFGADYLDSAEIVAQATAELNRGFGLDGLRLVIVDDFQEQGPSAIGLLRALARRGVAVVAFGDPDVASSTFRGSDPAALAGLGSALGVEVKRLSLTTSYRHGEGIRSLVRQVTERVGTTGAITHRSAVAAERDDFPLDNAPPIVRIEASSTAEEHQQIARVLREHHLFGDIPWSRLAVIVRSGATIPVLARALALAEVPTTTPAGGRTIRAEFASAQLLSAVAFVLGRAEATTELVTSLLTGPLCGLDGISLRRVRRALRHEELAGDGTRSGDELLLDALEQPGRFATIDSAAARAAGRFASTLAQARAAAEAGSSIEELLWLFWERSGLAVTWSAQALSSGLAADEANRNLDSVMALFTAAKRFVERHPAAPAGRFVDEILASEVPEDSLTPQSAAGAVFIGTPSAVVGSEFDVVIVAGLQDGAWPNPQLRGSLLYPHELSQLSAGLPVADLDARAEVLSDELRMFALAVSRARRQVVLTATVNDDEQPSAFLRFPAIRAVEPLQGADAQHPLSLRGLVGALRRRLVATSDPHAASALARLAAEGVPGADPEDWYGLLDPSTTAPLVDLSKPDALVSVSPSKLETFEKSGLAWFIDTMAAAPSGLAAGIGTVVHAAMEQAGRIPASELTDDDVSVERLWKHIDEHWSELYFEAPWLAERQHRLTSRLVEGLSEYLTDFRHAGSETISAEGKFSVTLGQVRLSGTIDRVERLPGGEIVIVDLKTGKNAPPKAQVDENPQLGGYQLALAAGAIGGTTPEDPSGGATLLYVSGGARGKGYKVLTQQPMSDEERNAFTERVVTAGHGMAAAEFTANPNLDERDPKADPMYRIHLVAAVSA</sequence>
<name>A0A1I4ZEN6_9MICO</name>
<dbReference type="GO" id="GO:0003677">
    <property type="term" value="F:DNA binding"/>
    <property type="evidence" value="ECO:0007669"/>
    <property type="project" value="UniProtKB-KW"/>
</dbReference>
<proteinExistence type="inferred from homology"/>
<evidence type="ECO:0000256" key="11">
    <source>
        <dbReference type="ARBA" id="ARBA00023235"/>
    </source>
</evidence>
<evidence type="ECO:0000256" key="1">
    <source>
        <dbReference type="ARBA" id="ARBA00009922"/>
    </source>
</evidence>
<keyword evidence="9" id="KW-0238">DNA-binding</keyword>
<keyword evidence="7" id="KW-0269">Exonuclease</keyword>
<dbReference type="GO" id="GO:0005829">
    <property type="term" value="C:cytosol"/>
    <property type="evidence" value="ECO:0007669"/>
    <property type="project" value="TreeGrafter"/>
</dbReference>
<dbReference type="EMBL" id="FOVM01000002">
    <property type="protein sequence ID" value="SFN48745.1"/>
    <property type="molecule type" value="Genomic_DNA"/>
</dbReference>
<organism evidence="18 19">
    <name type="scientific">Mycetocola miduiensis</name>
    <dbReference type="NCBI Taxonomy" id="995034"/>
    <lineage>
        <taxon>Bacteria</taxon>
        <taxon>Bacillati</taxon>
        <taxon>Actinomycetota</taxon>
        <taxon>Actinomycetes</taxon>
        <taxon>Micrococcales</taxon>
        <taxon>Microbacteriaceae</taxon>
        <taxon>Mycetocola</taxon>
    </lineage>
</organism>
<evidence type="ECO:0000256" key="12">
    <source>
        <dbReference type="ARBA" id="ARBA00034617"/>
    </source>
</evidence>
<keyword evidence="5 15" id="KW-0378">Hydrolase</keyword>
<dbReference type="PANTHER" id="PTHR11070:SF59">
    <property type="entry name" value="DNA 3'-5' HELICASE"/>
    <property type="match status" value="1"/>
</dbReference>
<dbReference type="InterPro" id="IPR013986">
    <property type="entry name" value="DExx_box_DNA_helicase_dom_sf"/>
</dbReference>
<dbReference type="PANTHER" id="PTHR11070">
    <property type="entry name" value="UVRD / RECB / PCRA DNA HELICASE FAMILY MEMBER"/>
    <property type="match status" value="1"/>
</dbReference>
<feature type="binding site" evidence="15">
    <location>
        <begin position="49"/>
        <end position="56"/>
    </location>
    <ligand>
        <name>ATP</name>
        <dbReference type="ChEBI" id="CHEBI:30616"/>
    </ligand>
</feature>
<evidence type="ECO:0000313" key="19">
    <source>
        <dbReference type="Proteomes" id="UP000198867"/>
    </source>
</evidence>
<evidence type="ECO:0000313" key="18">
    <source>
        <dbReference type="EMBL" id="SFN48745.1"/>
    </source>
</evidence>
<evidence type="ECO:0000256" key="4">
    <source>
        <dbReference type="ARBA" id="ARBA00022763"/>
    </source>
</evidence>
<evidence type="ECO:0000256" key="15">
    <source>
        <dbReference type="PROSITE-ProRule" id="PRU00560"/>
    </source>
</evidence>
<dbReference type="InterPro" id="IPR000212">
    <property type="entry name" value="DNA_helicase_UvrD/REP"/>
</dbReference>
<dbReference type="GO" id="GO:0004527">
    <property type="term" value="F:exonuclease activity"/>
    <property type="evidence" value="ECO:0007669"/>
    <property type="project" value="UniProtKB-KW"/>
</dbReference>
<dbReference type="SUPFAM" id="SSF52980">
    <property type="entry name" value="Restriction endonuclease-like"/>
    <property type="match status" value="1"/>
</dbReference>
<dbReference type="Pfam" id="PF12705">
    <property type="entry name" value="PDDEXK_1"/>
    <property type="match status" value="1"/>
</dbReference>
<dbReference type="AlphaFoldDB" id="A0A1I4ZEN6"/>
<gene>
    <name evidence="18" type="ORF">SAMN05216219_0760</name>
</gene>
<evidence type="ECO:0000256" key="3">
    <source>
        <dbReference type="ARBA" id="ARBA00022741"/>
    </source>
</evidence>
<dbReference type="InterPro" id="IPR027417">
    <property type="entry name" value="P-loop_NTPase"/>
</dbReference>